<keyword evidence="2" id="KW-1185">Reference proteome</keyword>
<evidence type="ECO:0000313" key="2">
    <source>
        <dbReference type="Proteomes" id="UP000320095"/>
    </source>
</evidence>
<reference evidence="1 2" key="1">
    <citation type="journal article" date="2019" name="Environ. Microbiol.">
        <title>Species interactions and distinct microbial communities in high Arctic permafrost affected cryosols are associated with the CH4 and CO2 gas fluxes.</title>
        <authorList>
            <person name="Altshuler I."/>
            <person name="Hamel J."/>
            <person name="Turney S."/>
            <person name="Magnuson E."/>
            <person name="Levesque R."/>
            <person name="Greer C."/>
            <person name="Whyte L.G."/>
        </authorList>
    </citation>
    <scope>NUCLEOTIDE SEQUENCE [LARGE SCALE GENOMIC DNA]</scope>
    <source>
        <strain evidence="1 2">S5.20</strain>
    </source>
</reference>
<protein>
    <submittedName>
        <fullName evidence="1">Uncharacterized protein</fullName>
    </submittedName>
</protein>
<proteinExistence type="predicted"/>
<dbReference type="OrthoDB" id="3212118at2"/>
<organism evidence="1 2">
    <name type="scientific">Mycolicibacterium hodleri</name>
    <dbReference type="NCBI Taxonomy" id="49897"/>
    <lineage>
        <taxon>Bacteria</taxon>
        <taxon>Bacillati</taxon>
        <taxon>Actinomycetota</taxon>
        <taxon>Actinomycetes</taxon>
        <taxon>Mycobacteriales</taxon>
        <taxon>Mycobacteriaceae</taxon>
        <taxon>Mycolicibacterium</taxon>
    </lineage>
</organism>
<gene>
    <name evidence="1" type="ORF">EAH80_14915</name>
</gene>
<name>A0A502EAR6_9MYCO</name>
<dbReference type="EMBL" id="RCZG01000005">
    <property type="protein sequence ID" value="TPG33570.1"/>
    <property type="molecule type" value="Genomic_DNA"/>
</dbReference>
<sequence length="105" mass="11729">MLSARLGRELCVVVQISVGEQYAFGNMREAEQVPASCIRVGDRIQNPSGTAWITVVRIRSEVIVRKIDTVQDTTKIFEFEDGEEGEQVWTVVASELVTRLASPDF</sequence>
<accession>A0A502EAR6</accession>
<evidence type="ECO:0000313" key="1">
    <source>
        <dbReference type="EMBL" id="TPG33570.1"/>
    </source>
</evidence>
<dbReference type="AlphaFoldDB" id="A0A502EAR6"/>
<dbReference type="Proteomes" id="UP000320095">
    <property type="component" value="Unassembled WGS sequence"/>
</dbReference>
<dbReference type="RefSeq" id="WP_140692162.1">
    <property type="nucleotide sequence ID" value="NZ_RCZG01000005.1"/>
</dbReference>
<comment type="caution">
    <text evidence="1">The sequence shown here is derived from an EMBL/GenBank/DDBJ whole genome shotgun (WGS) entry which is preliminary data.</text>
</comment>